<feature type="signal peptide" evidence="3">
    <location>
        <begin position="1"/>
        <end position="18"/>
    </location>
</feature>
<feature type="disulfide bond" evidence="1">
    <location>
        <begin position="290"/>
        <end position="299"/>
    </location>
</feature>
<dbReference type="Gene3D" id="2.10.25.10">
    <property type="entry name" value="Laminin"/>
    <property type="match status" value="1"/>
</dbReference>
<comment type="caution">
    <text evidence="5">The sequence shown here is derived from an EMBL/GenBank/DDBJ whole genome shotgun (WGS) entry which is preliminary data.</text>
</comment>
<evidence type="ECO:0000313" key="5">
    <source>
        <dbReference type="EMBL" id="KAF0697757.1"/>
    </source>
</evidence>
<evidence type="ECO:0000256" key="3">
    <source>
        <dbReference type="SAM" id="SignalP"/>
    </source>
</evidence>
<feature type="chain" id="PRO_5025494812" description="EGF-like domain-containing protein" evidence="3">
    <location>
        <begin position="19"/>
        <end position="357"/>
    </location>
</feature>
<keyword evidence="1" id="KW-1015">Disulfide bond</keyword>
<dbReference type="PROSITE" id="PS50026">
    <property type="entry name" value="EGF_3"/>
    <property type="match status" value="1"/>
</dbReference>
<feature type="domain" description="EGF-like" evidence="4">
    <location>
        <begin position="254"/>
        <end position="300"/>
    </location>
</feature>
<feature type="compositionally biased region" description="Low complexity" evidence="2">
    <location>
        <begin position="118"/>
        <end position="144"/>
    </location>
</feature>
<dbReference type="EMBL" id="VJMH01005293">
    <property type="protein sequence ID" value="KAF0697757.1"/>
    <property type="molecule type" value="Genomic_DNA"/>
</dbReference>
<dbReference type="SMART" id="SM00181">
    <property type="entry name" value="EGF"/>
    <property type="match status" value="2"/>
</dbReference>
<comment type="caution">
    <text evidence="1">Lacks conserved residue(s) required for the propagation of feature annotation.</text>
</comment>
<gene>
    <name evidence="5" type="ORF">As57867_011546</name>
</gene>
<keyword evidence="1" id="KW-0245">EGF-like domain</keyword>
<dbReference type="PROSITE" id="PS01186">
    <property type="entry name" value="EGF_2"/>
    <property type="match status" value="1"/>
</dbReference>
<accession>A0A6A4YNJ2</accession>
<protein>
    <recommendedName>
        <fullName evidence="4">EGF-like domain-containing protein</fullName>
    </recommendedName>
</protein>
<evidence type="ECO:0000256" key="1">
    <source>
        <dbReference type="PROSITE-ProRule" id="PRU00076"/>
    </source>
</evidence>
<dbReference type="PROSITE" id="PS00022">
    <property type="entry name" value="EGF_1"/>
    <property type="match status" value="1"/>
</dbReference>
<reference evidence="5" key="1">
    <citation type="submission" date="2019-06" db="EMBL/GenBank/DDBJ databases">
        <title>Genomics analysis of Aphanomyces spp. identifies a new class of oomycete effector associated with host adaptation.</title>
        <authorList>
            <person name="Gaulin E."/>
        </authorList>
    </citation>
    <scope>NUCLEOTIDE SEQUENCE</scope>
    <source>
        <strain evidence="5">CBS 578.67</strain>
    </source>
</reference>
<name>A0A6A4YNJ2_9STRA</name>
<evidence type="ECO:0000259" key="4">
    <source>
        <dbReference type="PROSITE" id="PS50026"/>
    </source>
</evidence>
<feature type="non-terminal residue" evidence="5">
    <location>
        <position position="357"/>
    </location>
</feature>
<keyword evidence="3" id="KW-0732">Signal</keyword>
<organism evidence="5">
    <name type="scientific">Aphanomyces stellatus</name>
    <dbReference type="NCBI Taxonomy" id="120398"/>
    <lineage>
        <taxon>Eukaryota</taxon>
        <taxon>Sar</taxon>
        <taxon>Stramenopiles</taxon>
        <taxon>Oomycota</taxon>
        <taxon>Saprolegniomycetes</taxon>
        <taxon>Saprolegniales</taxon>
        <taxon>Verrucalvaceae</taxon>
        <taxon>Aphanomyces</taxon>
    </lineage>
</organism>
<sequence>MKFAFTFVAAYLLALAAAQTSPTPRPTAPPRVKNAGACDTDKDCKPYPSTVCVQFSQGDFVSGKCTPNYGGKPVCRGGQSGLCPQYQDPTQGYLNTQCVLVDKAQQPGSTGSSGGASGTTTTDTTDTTTSTDTTPATTKKSSATVPTTTASGPKPPQIPGGRRRLQANASSTDGATTVGDVAGAPTPVAAITPLKAQKCPSDTTLSLDDPKCWFTTTWQNKTIQAQYRCVDYSMCLEQAWTSAAAEVDKETYCRPKGCVSGDRQLCNNRGTCQTTDPFQPLSSMGYSCRCYTGFNGTKCEGTQDDSCDVDCGVGGACINRQCVCYAAYQGKDIRCAKCTSNAACENNNKCNIDTGKC</sequence>
<evidence type="ECO:0000256" key="2">
    <source>
        <dbReference type="SAM" id="MobiDB-lite"/>
    </source>
</evidence>
<dbReference type="AlphaFoldDB" id="A0A6A4YNJ2"/>
<dbReference type="OrthoDB" id="127422at2759"/>
<feature type="region of interest" description="Disordered" evidence="2">
    <location>
        <begin position="106"/>
        <end position="180"/>
    </location>
</feature>
<proteinExistence type="predicted"/>
<dbReference type="InterPro" id="IPR000742">
    <property type="entry name" value="EGF"/>
</dbReference>